<dbReference type="Gene3D" id="1.10.357.10">
    <property type="entry name" value="Tetracycline Repressor, domain 2"/>
    <property type="match status" value="1"/>
</dbReference>
<proteinExistence type="predicted"/>
<sequence length="206" mass="23628">MTIIVRTIKDPEVRRSELIDAAQELFIAFGYNKTMIIDIVKKAGVAKGTFYYYFPSKEAILEAIIARYSTKLAAEIKNLGASVTALHKLRLLIGYLFRFDQTDIVFYLLWEEQEFSLLFKTWKQSDTILNPVLTDVIQQGTEEGTIHVQSIDETICFFWSTLSCLWESQYNKEAPKLFTRKSKIAEVILERILGISEGSLALKILI</sequence>
<dbReference type="PANTHER" id="PTHR43479:SF11">
    <property type="entry name" value="ACREF_ENVCD OPERON REPRESSOR-RELATED"/>
    <property type="match status" value="1"/>
</dbReference>
<dbReference type="PANTHER" id="PTHR43479">
    <property type="entry name" value="ACREF/ENVCD OPERON REPRESSOR-RELATED"/>
    <property type="match status" value="1"/>
</dbReference>
<keyword evidence="1 2" id="KW-0238">DNA-binding</keyword>
<evidence type="ECO:0000256" key="2">
    <source>
        <dbReference type="PROSITE-ProRule" id="PRU00335"/>
    </source>
</evidence>
<dbReference type="RefSeq" id="WP_229534139.1">
    <property type="nucleotide sequence ID" value="NZ_JAJHJB010000004.1"/>
</dbReference>
<keyword evidence="5" id="KW-1185">Reference proteome</keyword>
<organism evidence="4 5">
    <name type="scientific">Pelosinus baikalensis</name>
    <dbReference type="NCBI Taxonomy" id="2892015"/>
    <lineage>
        <taxon>Bacteria</taxon>
        <taxon>Bacillati</taxon>
        <taxon>Bacillota</taxon>
        <taxon>Negativicutes</taxon>
        <taxon>Selenomonadales</taxon>
        <taxon>Sporomusaceae</taxon>
        <taxon>Pelosinus</taxon>
    </lineage>
</organism>
<dbReference type="SUPFAM" id="SSF46689">
    <property type="entry name" value="Homeodomain-like"/>
    <property type="match status" value="1"/>
</dbReference>
<evidence type="ECO:0000313" key="4">
    <source>
        <dbReference type="EMBL" id="MCC5464718.1"/>
    </source>
</evidence>
<feature type="DNA-binding region" description="H-T-H motif" evidence="2">
    <location>
        <begin position="35"/>
        <end position="54"/>
    </location>
</feature>
<reference evidence="4" key="1">
    <citation type="submission" date="2021-11" db="EMBL/GenBank/DDBJ databases">
        <title>Description of a new species Pelosinus isolated from the bottom sediments of Lake Baikal.</title>
        <authorList>
            <person name="Zakharyuk A."/>
        </authorList>
    </citation>
    <scope>NUCLEOTIDE SEQUENCE</scope>
    <source>
        <strain evidence="4">Bkl1</strain>
    </source>
</reference>
<dbReference type="InterPro" id="IPR009057">
    <property type="entry name" value="Homeodomain-like_sf"/>
</dbReference>
<accession>A0ABS8HNJ0</accession>
<gene>
    <name evidence="4" type="ORF">LMF89_04965</name>
</gene>
<evidence type="ECO:0000259" key="3">
    <source>
        <dbReference type="PROSITE" id="PS50977"/>
    </source>
</evidence>
<dbReference type="InterPro" id="IPR050624">
    <property type="entry name" value="HTH-type_Tx_Regulator"/>
</dbReference>
<comment type="caution">
    <text evidence="4">The sequence shown here is derived from an EMBL/GenBank/DDBJ whole genome shotgun (WGS) entry which is preliminary data.</text>
</comment>
<dbReference type="EMBL" id="JAJHJB010000004">
    <property type="protein sequence ID" value="MCC5464718.1"/>
    <property type="molecule type" value="Genomic_DNA"/>
</dbReference>
<evidence type="ECO:0000313" key="5">
    <source>
        <dbReference type="Proteomes" id="UP001165492"/>
    </source>
</evidence>
<dbReference type="PRINTS" id="PR00455">
    <property type="entry name" value="HTHTETR"/>
</dbReference>
<name>A0ABS8HNJ0_9FIRM</name>
<dbReference type="InterPro" id="IPR001647">
    <property type="entry name" value="HTH_TetR"/>
</dbReference>
<dbReference type="PROSITE" id="PS50977">
    <property type="entry name" value="HTH_TETR_2"/>
    <property type="match status" value="1"/>
</dbReference>
<dbReference type="Pfam" id="PF00440">
    <property type="entry name" value="TetR_N"/>
    <property type="match status" value="1"/>
</dbReference>
<evidence type="ECO:0000256" key="1">
    <source>
        <dbReference type="ARBA" id="ARBA00023125"/>
    </source>
</evidence>
<dbReference type="Proteomes" id="UP001165492">
    <property type="component" value="Unassembled WGS sequence"/>
</dbReference>
<feature type="domain" description="HTH tetR-type" evidence="3">
    <location>
        <begin position="12"/>
        <end position="72"/>
    </location>
</feature>
<protein>
    <submittedName>
        <fullName evidence="4">TetR/AcrR family transcriptional regulator</fullName>
    </submittedName>
</protein>